<dbReference type="Pfam" id="PF12796">
    <property type="entry name" value="Ank_2"/>
    <property type="match status" value="2"/>
</dbReference>
<evidence type="ECO:0000256" key="1">
    <source>
        <dbReference type="ARBA" id="ARBA00022737"/>
    </source>
</evidence>
<dbReference type="PANTHER" id="PTHR24171:SF10">
    <property type="entry name" value="ANKYRIN REPEAT DOMAIN-CONTAINING PROTEIN 29-LIKE"/>
    <property type="match status" value="1"/>
</dbReference>
<dbReference type="InterPro" id="IPR036770">
    <property type="entry name" value="Ankyrin_rpt-contain_sf"/>
</dbReference>
<protein>
    <submittedName>
        <fullName evidence="4">Ankyrin repeat-containing domain protein</fullName>
    </submittedName>
</protein>
<evidence type="ECO:0000256" key="2">
    <source>
        <dbReference type="ARBA" id="ARBA00023043"/>
    </source>
</evidence>
<dbReference type="EMBL" id="JARKIB010000096">
    <property type="protein sequence ID" value="KAJ7742070.1"/>
    <property type="molecule type" value="Genomic_DNA"/>
</dbReference>
<proteinExistence type="predicted"/>
<feature type="repeat" description="ANK" evidence="3">
    <location>
        <begin position="93"/>
        <end position="125"/>
    </location>
</feature>
<accession>A0AAD7IFR8</accession>
<feature type="repeat" description="ANK" evidence="3">
    <location>
        <begin position="60"/>
        <end position="92"/>
    </location>
</feature>
<dbReference type="Gene3D" id="1.25.40.20">
    <property type="entry name" value="Ankyrin repeat-containing domain"/>
    <property type="match status" value="2"/>
</dbReference>
<dbReference type="PROSITE" id="PS50088">
    <property type="entry name" value="ANK_REPEAT"/>
    <property type="match status" value="6"/>
</dbReference>
<keyword evidence="1" id="KW-0677">Repeat</keyword>
<dbReference type="SUPFAM" id="SSF48403">
    <property type="entry name" value="Ankyrin repeat"/>
    <property type="match status" value="1"/>
</dbReference>
<dbReference type="PANTHER" id="PTHR24171">
    <property type="entry name" value="ANKYRIN REPEAT DOMAIN-CONTAINING PROTEIN 39-RELATED"/>
    <property type="match status" value="1"/>
</dbReference>
<evidence type="ECO:0000313" key="4">
    <source>
        <dbReference type="EMBL" id="KAJ7742070.1"/>
    </source>
</evidence>
<feature type="repeat" description="ANK" evidence="3">
    <location>
        <begin position="192"/>
        <end position="224"/>
    </location>
</feature>
<comment type="caution">
    <text evidence="4">The sequence shown here is derived from an EMBL/GenBank/DDBJ whole genome shotgun (WGS) entry which is preliminary data.</text>
</comment>
<keyword evidence="2 3" id="KW-0040">ANK repeat</keyword>
<dbReference type="AlphaFoldDB" id="A0AAD7IFR8"/>
<evidence type="ECO:0000313" key="5">
    <source>
        <dbReference type="Proteomes" id="UP001215598"/>
    </source>
</evidence>
<keyword evidence="5" id="KW-1185">Reference proteome</keyword>
<feature type="repeat" description="ANK" evidence="3">
    <location>
        <begin position="1"/>
        <end position="26"/>
    </location>
</feature>
<evidence type="ECO:0000256" key="3">
    <source>
        <dbReference type="PROSITE-ProRule" id="PRU00023"/>
    </source>
</evidence>
<feature type="repeat" description="ANK" evidence="3">
    <location>
        <begin position="159"/>
        <end position="191"/>
    </location>
</feature>
<dbReference type="PROSITE" id="PS50297">
    <property type="entry name" value="ANK_REP_REGION"/>
    <property type="match status" value="5"/>
</dbReference>
<reference evidence="4" key="1">
    <citation type="submission" date="2023-03" db="EMBL/GenBank/DDBJ databases">
        <title>Massive genome expansion in bonnet fungi (Mycena s.s.) driven by repeated elements and novel gene families across ecological guilds.</title>
        <authorList>
            <consortium name="Lawrence Berkeley National Laboratory"/>
            <person name="Harder C.B."/>
            <person name="Miyauchi S."/>
            <person name="Viragh M."/>
            <person name="Kuo A."/>
            <person name="Thoen E."/>
            <person name="Andreopoulos B."/>
            <person name="Lu D."/>
            <person name="Skrede I."/>
            <person name="Drula E."/>
            <person name="Henrissat B."/>
            <person name="Morin E."/>
            <person name="Kohler A."/>
            <person name="Barry K."/>
            <person name="LaButti K."/>
            <person name="Morin E."/>
            <person name="Salamov A."/>
            <person name="Lipzen A."/>
            <person name="Mereny Z."/>
            <person name="Hegedus B."/>
            <person name="Baldrian P."/>
            <person name="Stursova M."/>
            <person name="Weitz H."/>
            <person name="Taylor A."/>
            <person name="Grigoriev I.V."/>
            <person name="Nagy L.G."/>
            <person name="Martin F."/>
            <person name="Kauserud H."/>
        </authorList>
    </citation>
    <scope>NUCLEOTIDE SEQUENCE</scope>
    <source>
        <strain evidence="4">CBHHK182m</strain>
    </source>
</reference>
<dbReference type="Pfam" id="PF13637">
    <property type="entry name" value="Ank_4"/>
    <property type="match status" value="1"/>
</dbReference>
<organism evidence="4 5">
    <name type="scientific">Mycena metata</name>
    <dbReference type="NCBI Taxonomy" id="1033252"/>
    <lineage>
        <taxon>Eukaryota</taxon>
        <taxon>Fungi</taxon>
        <taxon>Dikarya</taxon>
        <taxon>Basidiomycota</taxon>
        <taxon>Agaricomycotina</taxon>
        <taxon>Agaricomycetes</taxon>
        <taxon>Agaricomycetidae</taxon>
        <taxon>Agaricales</taxon>
        <taxon>Marasmiineae</taxon>
        <taxon>Mycenaceae</taxon>
        <taxon>Mycena</taxon>
    </lineage>
</organism>
<dbReference type="Proteomes" id="UP001215598">
    <property type="component" value="Unassembled WGS sequence"/>
</dbReference>
<gene>
    <name evidence="4" type="ORF">B0H16DRAFT_1728326</name>
</gene>
<name>A0AAD7IFR8_9AGAR</name>
<dbReference type="SMART" id="SM00248">
    <property type="entry name" value="ANK"/>
    <property type="match status" value="8"/>
</dbReference>
<feature type="repeat" description="ANK" evidence="3">
    <location>
        <begin position="30"/>
        <end position="59"/>
    </location>
</feature>
<dbReference type="InterPro" id="IPR002110">
    <property type="entry name" value="Ankyrin_rpt"/>
</dbReference>
<sequence>MASYYGHKEIVSLLLEKGADINAAGGFYGSALQVVAAWGHTEIVDILLKNGADVNAAGGHYGSALQAAAAEGHIEIVSILLAKGADINAAGGEYGSALQAAAAGGHTEIVDILFKKGADVVAAGGYFGSALQAAAAGGHTDIVNTLLAKVADVNAAGGKYGSALQAAAAFGHGKIVDILLQKGADGNATGGKYGSALQAAAAKGHTETVDILLERGADINAAGGKYGSALQAAITEGYPQIVSILCEKRAQLPVPTEMHNMTPPNDTSVFIGFATLPSSSSTTLAPSTSSFSLCLSFLFHILHIYRPTAEPAEAEEPLAWTFLAPGSPPLPSRAALVAEKTCKMICYLWFAPSMLGASSTSTSSAGLSPSGVDVMYWGLKENSGRDDALRPVVQLYTEAIQDEQGRRVLYTRVLFLKVFMRRARIWLGTIKES</sequence>